<keyword evidence="3" id="KW-1185">Reference proteome</keyword>
<organism evidence="2 3">
    <name type="scientific">Sphingobacterium deserti</name>
    <dbReference type="NCBI Taxonomy" id="1229276"/>
    <lineage>
        <taxon>Bacteria</taxon>
        <taxon>Pseudomonadati</taxon>
        <taxon>Bacteroidota</taxon>
        <taxon>Sphingobacteriia</taxon>
        <taxon>Sphingobacteriales</taxon>
        <taxon>Sphingobacteriaceae</taxon>
        <taxon>Sphingobacterium</taxon>
    </lineage>
</organism>
<feature type="domain" description="Phosphoadenosine phosphosulphate reductase" evidence="1">
    <location>
        <begin position="23"/>
        <end position="184"/>
    </location>
</feature>
<evidence type="ECO:0000313" key="3">
    <source>
        <dbReference type="Proteomes" id="UP000031802"/>
    </source>
</evidence>
<dbReference type="eggNOG" id="COG0175">
    <property type="taxonomic scope" value="Bacteria"/>
</dbReference>
<dbReference type="AlphaFoldDB" id="A0A0B8T7V2"/>
<comment type="caution">
    <text evidence="2">The sequence shown here is derived from an EMBL/GenBank/DDBJ whole genome shotgun (WGS) entry which is preliminary data.</text>
</comment>
<dbReference type="STRING" id="1229276.DI53_1668"/>
<dbReference type="Pfam" id="PF01507">
    <property type="entry name" value="PAPS_reduct"/>
    <property type="match status" value="1"/>
</dbReference>
<gene>
    <name evidence="2" type="ORF">DI53_1668</name>
</gene>
<dbReference type="SUPFAM" id="SSF52402">
    <property type="entry name" value="Adenine nucleotide alpha hydrolases-like"/>
    <property type="match status" value="1"/>
</dbReference>
<dbReference type="EMBL" id="JJMU01000024">
    <property type="protein sequence ID" value="KGE14639.1"/>
    <property type="molecule type" value="Genomic_DNA"/>
</dbReference>
<dbReference type="InterPro" id="IPR002500">
    <property type="entry name" value="PAPS_reduct_dom"/>
</dbReference>
<dbReference type="OrthoDB" id="1072689at2"/>
<reference evidence="3" key="1">
    <citation type="submission" date="2014-04" db="EMBL/GenBank/DDBJ databases">
        <title>Whole-Genome optical mapping and complete genome sequence of Sphingobacterium deserti sp. nov., a new spaces isolated from desert in the west of China.</title>
        <authorList>
            <person name="Teng C."/>
            <person name="Zhou Z."/>
            <person name="Li X."/>
            <person name="Chen M."/>
            <person name="Lin M."/>
            <person name="Wang L."/>
            <person name="Su S."/>
            <person name="Zhang C."/>
            <person name="Zhang W."/>
        </authorList>
    </citation>
    <scope>NUCLEOTIDE SEQUENCE [LARGE SCALE GENOMIC DNA]</scope>
    <source>
        <strain evidence="3">ACCC05744</strain>
    </source>
</reference>
<dbReference type="GO" id="GO:0003824">
    <property type="term" value="F:catalytic activity"/>
    <property type="evidence" value="ECO:0007669"/>
    <property type="project" value="InterPro"/>
</dbReference>
<dbReference type="Gene3D" id="3.40.50.620">
    <property type="entry name" value="HUPs"/>
    <property type="match status" value="1"/>
</dbReference>
<dbReference type="InterPro" id="IPR014729">
    <property type="entry name" value="Rossmann-like_a/b/a_fold"/>
</dbReference>
<evidence type="ECO:0000313" key="2">
    <source>
        <dbReference type="EMBL" id="KGE14639.1"/>
    </source>
</evidence>
<dbReference type="RefSeq" id="WP_037497520.1">
    <property type="nucleotide sequence ID" value="NZ_JJMU01000024.1"/>
</dbReference>
<sequence length="228" mass="26478">MTPLDILNQIRQQTNQIVLFSSLNGKDSILLTDMCSKVFDRVVSVYLYTVKDLDHIEAFKIVHQSRYRNVEFIEKPHFALYGYQKSGYLGYLGHEKLKRRTLAQIAQDVKKETGIEWASFGFKRTDGLQRRLMMMGLDKVGTPGYNGKTKNVYPIEGWTNKHVLAYIDKMRLPRPTVYDPKHQSQGVSPADINFLLWCRKHSPGDYAKVLKEFPEAETIIFEHEYQQA</sequence>
<evidence type="ECO:0000259" key="1">
    <source>
        <dbReference type="Pfam" id="PF01507"/>
    </source>
</evidence>
<name>A0A0B8T7V2_9SPHI</name>
<dbReference type="Proteomes" id="UP000031802">
    <property type="component" value="Unassembled WGS sequence"/>
</dbReference>
<dbReference type="PATRIC" id="fig|1229276.3.peg.1720"/>
<reference evidence="2 3" key="2">
    <citation type="journal article" date="2015" name="PLoS ONE">
        <title>Whole-Genome Optical Mapping and Finished Genome Sequence of Sphingobacterium deserti sp. nov., a New Species Isolated from the Western Desert of China.</title>
        <authorList>
            <person name="Teng C."/>
            <person name="Zhou Z."/>
            <person name="Molnar I."/>
            <person name="Li X."/>
            <person name="Tang R."/>
            <person name="Chen M."/>
            <person name="Wang L."/>
            <person name="Su S."/>
            <person name="Zhang W."/>
            <person name="Lin M."/>
        </authorList>
    </citation>
    <scope>NUCLEOTIDE SEQUENCE [LARGE SCALE GENOMIC DNA]</scope>
    <source>
        <strain evidence="3">ACCC05744</strain>
    </source>
</reference>
<proteinExistence type="predicted"/>
<protein>
    <recommendedName>
        <fullName evidence="1">Phosphoadenosine phosphosulphate reductase domain-containing protein</fullName>
    </recommendedName>
</protein>
<accession>A0A0B8T7V2</accession>